<dbReference type="InterPro" id="IPR029149">
    <property type="entry name" value="Creatin/AminoP/Spt16_N"/>
</dbReference>
<dbReference type="SUPFAM" id="SSF53092">
    <property type="entry name" value="Creatinase/prolidase N-terminal domain"/>
    <property type="match status" value="1"/>
</dbReference>
<dbReference type="Gene3D" id="3.40.350.10">
    <property type="entry name" value="Creatinase/prolidase N-terminal domain"/>
    <property type="match status" value="1"/>
</dbReference>
<name>A0A0P1I8M5_9RHOB</name>
<dbReference type="InterPro" id="IPR050659">
    <property type="entry name" value="Peptidase_M24B"/>
</dbReference>
<dbReference type="STRING" id="1715692.RUE5091_01828"/>
<evidence type="ECO:0000313" key="3">
    <source>
        <dbReference type="EMBL" id="CUJ97628.1"/>
    </source>
</evidence>
<dbReference type="InterPro" id="IPR000994">
    <property type="entry name" value="Pept_M24"/>
</dbReference>
<feature type="domain" description="Creatinase N-terminal" evidence="2">
    <location>
        <begin position="11"/>
        <end position="144"/>
    </location>
</feature>
<protein>
    <submittedName>
        <fullName evidence="3">Creatinase</fullName>
        <ecNumber evidence="3">3.5.3.3</ecNumber>
    </submittedName>
</protein>
<keyword evidence="3" id="KW-0378">Hydrolase</keyword>
<feature type="domain" description="Peptidase M24" evidence="1">
    <location>
        <begin position="152"/>
        <end position="367"/>
    </location>
</feature>
<dbReference type="Pfam" id="PF01321">
    <property type="entry name" value="Creatinase_N"/>
    <property type="match status" value="1"/>
</dbReference>
<gene>
    <name evidence="3" type="ORF">RUE5091_01828</name>
</gene>
<reference evidence="4" key="1">
    <citation type="submission" date="2015-09" db="EMBL/GenBank/DDBJ databases">
        <authorList>
            <person name="Rodrigo-Torres L."/>
            <person name="Arahal D.R."/>
        </authorList>
    </citation>
    <scope>NUCLEOTIDE SEQUENCE [LARGE SCALE GENOMIC DNA]</scope>
    <source>
        <strain evidence="4">CECT 5091</strain>
    </source>
</reference>
<dbReference type="InterPro" id="IPR036005">
    <property type="entry name" value="Creatinase/aminopeptidase-like"/>
</dbReference>
<evidence type="ECO:0000313" key="4">
    <source>
        <dbReference type="Proteomes" id="UP000051260"/>
    </source>
</evidence>
<dbReference type="PANTHER" id="PTHR46112">
    <property type="entry name" value="AMINOPEPTIDASE"/>
    <property type="match status" value="1"/>
</dbReference>
<dbReference type="Proteomes" id="UP000051260">
    <property type="component" value="Unassembled WGS sequence"/>
</dbReference>
<proteinExistence type="predicted"/>
<dbReference type="GO" id="GO:0016980">
    <property type="term" value="F:creatinase activity"/>
    <property type="evidence" value="ECO:0007669"/>
    <property type="project" value="UniProtKB-EC"/>
</dbReference>
<dbReference type="SUPFAM" id="SSF55920">
    <property type="entry name" value="Creatinase/aminopeptidase"/>
    <property type="match status" value="1"/>
</dbReference>
<dbReference type="Pfam" id="PF00557">
    <property type="entry name" value="Peptidase_M24"/>
    <property type="match status" value="1"/>
</dbReference>
<evidence type="ECO:0000259" key="1">
    <source>
        <dbReference type="Pfam" id="PF00557"/>
    </source>
</evidence>
<dbReference type="EMBL" id="CYUD01000005">
    <property type="protein sequence ID" value="CUJ97628.1"/>
    <property type="molecule type" value="Genomic_DNA"/>
</dbReference>
<dbReference type="AlphaFoldDB" id="A0A0P1I8M5"/>
<dbReference type="RefSeq" id="WP_058281765.1">
    <property type="nucleotide sequence ID" value="NZ_CYUD01000005.1"/>
</dbReference>
<evidence type="ECO:0000259" key="2">
    <source>
        <dbReference type="Pfam" id="PF01321"/>
    </source>
</evidence>
<dbReference type="CDD" id="cd01066">
    <property type="entry name" value="APP_MetAP"/>
    <property type="match status" value="1"/>
</dbReference>
<organism evidence="3 4">
    <name type="scientific">Ruegeria denitrificans</name>
    <dbReference type="NCBI Taxonomy" id="1715692"/>
    <lineage>
        <taxon>Bacteria</taxon>
        <taxon>Pseudomonadati</taxon>
        <taxon>Pseudomonadota</taxon>
        <taxon>Alphaproteobacteria</taxon>
        <taxon>Rhodobacterales</taxon>
        <taxon>Roseobacteraceae</taxon>
        <taxon>Ruegeria</taxon>
    </lineage>
</organism>
<dbReference type="PANTHER" id="PTHR46112:SF2">
    <property type="entry name" value="XAA-PRO AMINOPEPTIDASE P-RELATED"/>
    <property type="match status" value="1"/>
</dbReference>
<accession>A0A0P1I8M5</accession>
<dbReference type="InterPro" id="IPR000587">
    <property type="entry name" value="Creatinase_N"/>
</dbReference>
<dbReference type="Gene3D" id="3.90.230.10">
    <property type="entry name" value="Creatinase/methionine aminopeptidase superfamily"/>
    <property type="match status" value="1"/>
</dbReference>
<sequence length="385" mass="42322">MLEEAKTRTFTLQARMKDLGIQRAVFTDESSIAYLSGFWGYLGIEFGRPTMLVVNADEAPIVITPLMESELVAAMTWVEDVRTWEDMGQRTWGRALAGALGDKPGEIWVERSSIPAIVRNHLDETYPGVSVKDISPVLGAMRMIKTPFEIQVMKEAGQIAGAMMKAAHSSLQEGAQEYESALAVIEAGSRKAATFLTDKGWDRFVSPMIHNLQILQSGKDTSMVHRRASVRQYQRADPVYFCFCNMAQFKQYKLGFDRMFHIGEVRDDAARVQQAAIDAQQAAIAAIRPGVEAQDVAAAANEVYAERGYETGYRTGRSIGVAYLEAPELKTGDTTILKPGMTFAVDGGISIDGVTAGRIGDSIVVTESGFDYITEYSRTLLVTDN</sequence>
<dbReference type="OrthoDB" id="9806388at2"/>
<dbReference type="EC" id="3.5.3.3" evidence="3"/>
<keyword evidence="4" id="KW-1185">Reference proteome</keyword>